<dbReference type="STRING" id="1188319.OYT1_02276"/>
<protein>
    <recommendedName>
        <fullName evidence="1">PEGA domain-containing protein</fullName>
    </recommendedName>
</protein>
<dbReference type="KEGG" id="fam:OYT1_ch1047"/>
<dbReference type="PANTHER" id="PTHR36194:SF1">
    <property type="entry name" value="S-LAYER-LIKE PROTEIN"/>
    <property type="match status" value="1"/>
</dbReference>
<dbReference type="EMBL" id="AP018738">
    <property type="protein sequence ID" value="BBE50607.1"/>
    <property type="molecule type" value="Genomic_DNA"/>
</dbReference>
<feature type="domain" description="PEGA" evidence="1">
    <location>
        <begin position="251"/>
        <end position="317"/>
    </location>
</feature>
<sequence length="317" mass="33525">MGGMSGMFSRGDVIEVSTKHRPNPNAPLTKFSATIRLGQFTDDRKVGANTRKIGVGGGNVAGLTIDDIVISQDVTALVAGTMRNRLDDAGFTVFEDRAANATFELSGVVKELTLNVKIRDEVLIGIELTVKDVASGKVVWSGLVMEKNDRFAGVSGNNRADVAEYLRNSLWLVAGKGTDAISASLMASRPELFNLTPGTRPVPGVTVYVAPTAPAVQAASPVAPAYQGVVMPAKVTAPPSAYAPRATATTGLLVVNTNPARAKVYVDGVYFGLSPLRVEVDPGVHAVSVKLEGYKMATEKVSVRRGDNTEMELPLER</sequence>
<gene>
    <name evidence="2" type="ORF">OYT1_ch1047</name>
</gene>
<dbReference type="Pfam" id="PF08308">
    <property type="entry name" value="PEGA"/>
    <property type="match status" value="1"/>
</dbReference>
<accession>A0A2Z6GAY6</accession>
<proteinExistence type="predicted"/>
<evidence type="ECO:0000313" key="2">
    <source>
        <dbReference type="EMBL" id="BBE50607.1"/>
    </source>
</evidence>
<organism evidence="2 3">
    <name type="scientific">Ferriphaselus amnicola</name>
    <dbReference type="NCBI Taxonomy" id="1188319"/>
    <lineage>
        <taxon>Bacteria</taxon>
        <taxon>Pseudomonadati</taxon>
        <taxon>Pseudomonadota</taxon>
        <taxon>Betaproteobacteria</taxon>
        <taxon>Nitrosomonadales</taxon>
        <taxon>Gallionellaceae</taxon>
        <taxon>Ferriphaselus</taxon>
    </lineage>
</organism>
<dbReference type="AlphaFoldDB" id="A0A2Z6GAY6"/>
<dbReference type="PANTHER" id="PTHR36194">
    <property type="entry name" value="S-LAYER-LIKE PROTEIN"/>
    <property type="match status" value="1"/>
</dbReference>
<dbReference type="Proteomes" id="UP000033070">
    <property type="component" value="Chromosome"/>
</dbReference>
<evidence type="ECO:0000313" key="3">
    <source>
        <dbReference type="Proteomes" id="UP000033070"/>
    </source>
</evidence>
<dbReference type="InterPro" id="IPR013229">
    <property type="entry name" value="PEGA"/>
</dbReference>
<reference evidence="2 3" key="1">
    <citation type="submission" date="2018-06" db="EMBL/GenBank/DDBJ databases">
        <title>OYT1 Genome Sequencing.</title>
        <authorList>
            <person name="Kato S."/>
            <person name="Itoh T."/>
            <person name="Ohkuma M."/>
        </authorList>
    </citation>
    <scope>NUCLEOTIDE SEQUENCE [LARGE SCALE GENOMIC DNA]</scope>
    <source>
        <strain evidence="2 3">OYT1</strain>
    </source>
</reference>
<keyword evidence="3" id="KW-1185">Reference proteome</keyword>
<evidence type="ECO:0000259" key="1">
    <source>
        <dbReference type="Pfam" id="PF08308"/>
    </source>
</evidence>
<name>A0A2Z6GAY6_9PROT</name>